<dbReference type="AlphaFoldDB" id="A0AAW1HX63"/>
<proteinExistence type="predicted"/>
<reference evidence="2 3" key="1">
    <citation type="journal article" date="2024" name="BMC Genomics">
        <title>De novo assembly and annotation of Popillia japonica's genome with initial clues to its potential as an invasive pest.</title>
        <authorList>
            <person name="Cucini C."/>
            <person name="Boschi S."/>
            <person name="Funari R."/>
            <person name="Cardaioli E."/>
            <person name="Iannotti N."/>
            <person name="Marturano G."/>
            <person name="Paoli F."/>
            <person name="Bruttini M."/>
            <person name="Carapelli A."/>
            <person name="Frati F."/>
            <person name="Nardi F."/>
        </authorList>
    </citation>
    <scope>NUCLEOTIDE SEQUENCE [LARGE SCALE GENOMIC DNA]</scope>
    <source>
        <strain evidence="2">DMR45628</strain>
    </source>
</reference>
<keyword evidence="3" id="KW-1185">Reference proteome</keyword>
<gene>
    <name evidence="2" type="ORF">QE152_g38405</name>
</gene>
<name>A0AAW1HX63_POPJA</name>
<feature type="compositionally biased region" description="Basic and acidic residues" evidence="1">
    <location>
        <begin position="97"/>
        <end position="107"/>
    </location>
</feature>
<evidence type="ECO:0000256" key="1">
    <source>
        <dbReference type="SAM" id="MobiDB-lite"/>
    </source>
</evidence>
<comment type="caution">
    <text evidence="2">The sequence shown here is derived from an EMBL/GenBank/DDBJ whole genome shotgun (WGS) entry which is preliminary data.</text>
</comment>
<dbReference type="EMBL" id="JASPKY010000827">
    <property type="protein sequence ID" value="KAK9681304.1"/>
    <property type="molecule type" value="Genomic_DNA"/>
</dbReference>
<organism evidence="2 3">
    <name type="scientific">Popillia japonica</name>
    <name type="common">Japanese beetle</name>
    <dbReference type="NCBI Taxonomy" id="7064"/>
    <lineage>
        <taxon>Eukaryota</taxon>
        <taxon>Metazoa</taxon>
        <taxon>Ecdysozoa</taxon>
        <taxon>Arthropoda</taxon>
        <taxon>Hexapoda</taxon>
        <taxon>Insecta</taxon>
        <taxon>Pterygota</taxon>
        <taxon>Neoptera</taxon>
        <taxon>Endopterygota</taxon>
        <taxon>Coleoptera</taxon>
        <taxon>Polyphaga</taxon>
        <taxon>Scarabaeiformia</taxon>
        <taxon>Scarabaeidae</taxon>
        <taxon>Rutelinae</taxon>
        <taxon>Popillia</taxon>
    </lineage>
</organism>
<dbReference type="Proteomes" id="UP001458880">
    <property type="component" value="Unassembled WGS sequence"/>
</dbReference>
<accession>A0AAW1HX63</accession>
<feature type="region of interest" description="Disordered" evidence="1">
    <location>
        <begin position="56"/>
        <end position="119"/>
    </location>
</feature>
<protein>
    <submittedName>
        <fullName evidence="2">Uncharacterized protein</fullName>
    </submittedName>
</protein>
<sequence length="119" mass="13380">MCQTTARHTPITPQPRAACAFFFRQESSGNLERVPTNNLRTMQRRPLDPAIAQQLQESSGNLERVPTNNLRTMQRRPLDPAIAQQLNRGRFSWLKNGDSRDFDDPPGDHGAIPVDDSLG</sequence>
<evidence type="ECO:0000313" key="3">
    <source>
        <dbReference type="Proteomes" id="UP001458880"/>
    </source>
</evidence>
<evidence type="ECO:0000313" key="2">
    <source>
        <dbReference type="EMBL" id="KAK9681304.1"/>
    </source>
</evidence>
<feature type="compositionally biased region" description="Polar residues" evidence="1">
    <location>
        <begin position="56"/>
        <end position="72"/>
    </location>
</feature>